<dbReference type="RefSeq" id="WP_155093313.1">
    <property type="nucleotide sequence ID" value="NZ_CP102754.1"/>
</dbReference>
<dbReference type="Proteomes" id="UP000438760">
    <property type="component" value="Unassembled WGS sequence"/>
</dbReference>
<name>A0A6I3LPG1_9FLAO</name>
<evidence type="ECO:0000313" key="1">
    <source>
        <dbReference type="EMBL" id="MTG99316.1"/>
    </source>
</evidence>
<gene>
    <name evidence="1" type="ORF">GJV76_14505</name>
</gene>
<sequence>MKTYTSRNNANQLFLGGKQVAIIESNQLSELTADDIFIFMQIGEQIFPELQTSLKSCNLDQYIIFNRKTGFRQYGYFEVY</sequence>
<comment type="caution">
    <text evidence="1">The sequence shown here is derived from an EMBL/GenBank/DDBJ whole genome shotgun (WGS) entry which is preliminary data.</text>
</comment>
<evidence type="ECO:0000313" key="2">
    <source>
        <dbReference type="Proteomes" id="UP000438760"/>
    </source>
</evidence>
<keyword evidence="2" id="KW-1185">Reference proteome</keyword>
<reference evidence="1 2" key="1">
    <citation type="submission" date="2019-11" db="EMBL/GenBank/DDBJ databases">
        <title>Genome of Strain BIT-d1.</title>
        <authorList>
            <person name="Yang Y."/>
        </authorList>
    </citation>
    <scope>NUCLEOTIDE SEQUENCE [LARGE SCALE GENOMIC DNA]</scope>
    <source>
        <strain evidence="1 2">BIT-d1</strain>
    </source>
</reference>
<dbReference type="EMBL" id="WMJX01000062">
    <property type="protein sequence ID" value="MTG99316.1"/>
    <property type="molecule type" value="Genomic_DNA"/>
</dbReference>
<accession>A0A6I3LPG1</accession>
<organism evidence="1 2">
    <name type="scientific">Myroides albus</name>
    <dbReference type="NCBI Taxonomy" id="2562892"/>
    <lineage>
        <taxon>Bacteria</taxon>
        <taxon>Pseudomonadati</taxon>
        <taxon>Bacteroidota</taxon>
        <taxon>Flavobacteriia</taxon>
        <taxon>Flavobacteriales</taxon>
        <taxon>Flavobacteriaceae</taxon>
        <taxon>Myroides</taxon>
    </lineage>
</organism>
<dbReference type="AlphaFoldDB" id="A0A6I3LPG1"/>
<protein>
    <submittedName>
        <fullName evidence="1">Uncharacterized protein</fullName>
    </submittedName>
</protein>
<proteinExistence type="predicted"/>